<evidence type="ECO:0000256" key="1">
    <source>
        <dbReference type="SAM" id="MobiDB-lite"/>
    </source>
</evidence>
<keyword evidence="3" id="KW-1185">Reference proteome</keyword>
<dbReference type="AlphaFoldDB" id="A0A7W7RM49"/>
<evidence type="ECO:0000313" key="2">
    <source>
        <dbReference type="EMBL" id="MBB4934525.1"/>
    </source>
</evidence>
<gene>
    <name evidence="2" type="ORF">F4561_005345</name>
</gene>
<proteinExistence type="predicted"/>
<protein>
    <submittedName>
        <fullName evidence="2">Uncharacterized protein</fullName>
    </submittedName>
</protein>
<feature type="compositionally biased region" description="Polar residues" evidence="1">
    <location>
        <begin position="44"/>
        <end position="54"/>
    </location>
</feature>
<accession>A0A7W7RM49</accession>
<dbReference type="Proteomes" id="UP000523007">
    <property type="component" value="Unassembled WGS sequence"/>
</dbReference>
<comment type="caution">
    <text evidence="2">The sequence shown here is derived from an EMBL/GenBank/DDBJ whole genome shotgun (WGS) entry which is preliminary data.</text>
</comment>
<name>A0A7W7RM49_9ACTN</name>
<sequence>MAYAENATPVLRPPARGIGRIGHREPVPPRVSRRPASAGWAVQRATNQLRSPTE</sequence>
<reference evidence="2 3" key="1">
    <citation type="submission" date="2020-08" db="EMBL/GenBank/DDBJ databases">
        <title>Sequencing the genomes of 1000 actinobacteria strains.</title>
        <authorList>
            <person name="Klenk H.-P."/>
        </authorList>
    </citation>
    <scope>NUCLEOTIDE SEQUENCE [LARGE SCALE GENOMIC DNA]</scope>
    <source>
        <strain evidence="2 3">DSM 102030</strain>
    </source>
</reference>
<organism evidence="2 3">
    <name type="scientific">Lipingzhangella halophila</name>
    <dbReference type="NCBI Taxonomy" id="1783352"/>
    <lineage>
        <taxon>Bacteria</taxon>
        <taxon>Bacillati</taxon>
        <taxon>Actinomycetota</taxon>
        <taxon>Actinomycetes</taxon>
        <taxon>Streptosporangiales</taxon>
        <taxon>Nocardiopsidaceae</taxon>
        <taxon>Lipingzhangella</taxon>
    </lineage>
</organism>
<feature type="region of interest" description="Disordered" evidence="1">
    <location>
        <begin position="1"/>
        <end position="54"/>
    </location>
</feature>
<evidence type="ECO:0000313" key="3">
    <source>
        <dbReference type="Proteomes" id="UP000523007"/>
    </source>
</evidence>
<dbReference type="EMBL" id="JACHJT010000001">
    <property type="protein sequence ID" value="MBB4934525.1"/>
    <property type="molecule type" value="Genomic_DNA"/>
</dbReference>